<dbReference type="InterPro" id="IPR029060">
    <property type="entry name" value="PIN-like_dom_sf"/>
</dbReference>
<evidence type="ECO:0000313" key="1">
    <source>
        <dbReference type="EMBL" id="RIE12213.1"/>
    </source>
</evidence>
<dbReference type="EMBL" id="QXIW01000031">
    <property type="protein sequence ID" value="RIE12213.1"/>
    <property type="molecule type" value="Genomic_DNA"/>
</dbReference>
<comment type="caution">
    <text evidence="1">The sequence shown here is derived from an EMBL/GenBank/DDBJ whole genome shotgun (WGS) entry which is preliminary data.</text>
</comment>
<dbReference type="RefSeq" id="WP_119087191.1">
    <property type="nucleotide sequence ID" value="NZ_QXIV01000020.1"/>
</dbReference>
<keyword evidence="3" id="KW-1185">Reference proteome</keyword>
<proteinExistence type="predicted"/>
<evidence type="ECO:0000313" key="3">
    <source>
        <dbReference type="Proteomes" id="UP000265724"/>
    </source>
</evidence>
<organism evidence="1 4">
    <name type="scientific">Candidatus Cryosericum hinesii</name>
    <dbReference type="NCBI Taxonomy" id="2290915"/>
    <lineage>
        <taxon>Bacteria</taxon>
        <taxon>Pseudomonadati</taxon>
        <taxon>Caldisericota/Cryosericota group</taxon>
        <taxon>Candidatus Cryosericota</taxon>
        <taxon>Candidatus Cryosericia</taxon>
        <taxon>Candidatus Cryosericales</taxon>
        <taxon>Candidatus Cryosericaceae</taxon>
        <taxon>Candidatus Cryosericum</taxon>
    </lineage>
</organism>
<evidence type="ECO:0008006" key="5">
    <source>
        <dbReference type="Google" id="ProtNLM"/>
    </source>
</evidence>
<dbReference type="Proteomes" id="UP000266042">
    <property type="component" value="Unassembled WGS sequence"/>
</dbReference>
<sequence>MPIYSSLSLVIDSNIWIYLYYCGLVDAAFRLGSLHDPDLMLTNELLTQLSWQDLQDKGTTLDELTSDSMRTLAEIKATTRGVSVCDVACLVLSEQMGIPLATHDTDLHKLAQTRNVPCYNFDAFLDLMVTADIIDSKTRQAAIDILVRIGERPE</sequence>
<accession>A0A398DCI5</accession>
<dbReference type="SUPFAM" id="SSF88723">
    <property type="entry name" value="PIN domain-like"/>
    <property type="match status" value="1"/>
</dbReference>
<reference evidence="3 4" key="1">
    <citation type="submission" date="2018-09" db="EMBL/GenBank/DDBJ databases">
        <title>Discovery and Ecogenomic Context for Candidatus Cryosericales, a Global Caldiserica Order Active in Thawing Permafrost.</title>
        <authorList>
            <person name="Martinez M.A."/>
            <person name="Woodcroft B.J."/>
            <person name="Ignacio Espinoza J.C."/>
            <person name="Zayed A."/>
            <person name="Singleton C.M."/>
            <person name="Boyd J."/>
            <person name="Li Y.-F."/>
            <person name="Purvine S."/>
            <person name="Maughan H."/>
            <person name="Hodgkins S.B."/>
            <person name="Anderson D."/>
            <person name="Sederholm M."/>
            <person name="Temperton B."/>
            <person name="Saleska S.R."/>
            <person name="Tyson G.W."/>
            <person name="Rich V.I."/>
        </authorList>
    </citation>
    <scope>NUCLEOTIDE SEQUENCE [LARGE SCALE GENOMIC DNA]</scope>
    <source>
        <strain evidence="2 3">SMC2</strain>
        <strain evidence="1 4">SMC3</strain>
    </source>
</reference>
<evidence type="ECO:0000313" key="2">
    <source>
        <dbReference type="EMBL" id="RIE12347.1"/>
    </source>
</evidence>
<dbReference type="Proteomes" id="UP000265724">
    <property type="component" value="Unassembled WGS sequence"/>
</dbReference>
<dbReference type="AlphaFoldDB" id="A0A398DCI5"/>
<name>A0A398DCI5_9BACT</name>
<dbReference type="EMBL" id="QXIX01000055">
    <property type="protein sequence ID" value="RIE12347.1"/>
    <property type="molecule type" value="Genomic_DNA"/>
</dbReference>
<gene>
    <name evidence="2" type="ORF">SMC2_07020</name>
    <name evidence="1" type="ORF">SMC3_07410</name>
</gene>
<evidence type="ECO:0000313" key="4">
    <source>
        <dbReference type="Proteomes" id="UP000266042"/>
    </source>
</evidence>
<protein>
    <recommendedName>
        <fullName evidence="5">PIN domain-containing protein</fullName>
    </recommendedName>
</protein>